<evidence type="ECO:0000256" key="1">
    <source>
        <dbReference type="ARBA" id="ARBA00001947"/>
    </source>
</evidence>
<comment type="cofactor">
    <cofactor evidence="1">
        <name>Zn(2+)</name>
        <dbReference type="ChEBI" id="CHEBI:29105"/>
    </cofactor>
</comment>
<dbReference type="GO" id="GO:0046872">
    <property type="term" value="F:metal ion binding"/>
    <property type="evidence" value="ECO:0007669"/>
    <property type="project" value="UniProtKB-KW"/>
</dbReference>
<evidence type="ECO:0000256" key="3">
    <source>
        <dbReference type="ARBA" id="ARBA00022723"/>
    </source>
</evidence>
<keyword evidence="8" id="KW-1185">Reference proteome</keyword>
<dbReference type="AlphaFoldDB" id="A0A495IG92"/>
<dbReference type="InterPro" id="IPR032466">
    <property type="entry name" value="Metal_Hydrolase"/>
</dbReference>
<protein>
    <submittedName>
        <fullName evidence="7">Adenosine deaminase</fullName>
    </submittedName>
</protein>
<organism evidence="7 8">
    <name type="scientific">Frondihabitans australicus</name>
    <dbReference type="NCBI Taxonomy" id="386892"/>
    <lineage>
        <taxon>Bacteria</taxon>
        <taxon>Bacillati</taxon>
        <taxon>Actinomycetota</taxon>
        <taxon>Actinomycetes</taxon>
        <taxon>Micrococcales</taxon>
        <taxon>Microbacteriaceae</taxon>
        <taxon>Frondihabitans</taxon>
    </lineage>
</organism>
<evidence type="ECO:0000256" key="2">
    <source>
        <dbReference type="ARBA" id="ARBA00006676"/>
    </source>
</evidence>
<reference evidence="7 8" key="1">
    <citation type="submission" date="2018-10" db="EMBL/GenBank/DDBJ databases">
        <title>Sequencing the genomes of 1000 actinobacteria strains.</title>
        <authorList>
            <person name="Klenk H.-P."/>
        </authorList>
    </citation>
    <scope>NUCLEOTIDE SEQUENCE [LARGE SCALE GENOMIC DNA]</scope>
    <source>
        <strain evidence="7 8">DSM 17894</strain>
    </source>
</reference>
<dbReference type="SUPFAM" id="SSF51556">
    <property type="entry name" value="Metallo-dependent hydrolases"/>
    <property type="match status" value="1"/>
</dbReference>
<accession>A0A495IG92</accession>
<dbReference type="EMBL" id="RBKS01000001">
    <property type="protein sequence ID" value="RKR74954.1"/>
    <property type="molecule type" value="Genomic_DNA"/>
</dbReference>
<name>A0A495IG92_9MICO</name>
<feature type="domain" description="Adenosine deaminase" evidence="6">
    <location>
        <begin position="11"/>
        <end position="329"/>
    </location>
</feature>
<keyword evidence="5" id="KW-0862">Zinc</keyword>
<dbReference type="InterPro" id="IPR006330">
    <property type="entry name" value="Ado/ade_deaminase"/>
</dbReference>
<dbReference type="Pfam" id="PF00962">
    <property type="entry name" value="A_deaminase"/>
    <property type="match status" value="1"/>
</dbReference>
<evidence type="ECO:0000313" key="7">
    <source>
        <dbReference type="EMBL" id="RKR74954.1"/>
    </source>
</evidence>
<evidence type="ECO:0000256" key="4">
    <source>
        <dbReference type="ARBA" id="ARBA00022801"/>
    </source>
</evidence>
<keyword evidence="4" id="KW-0378">Hydrolase</keyword>
<comment type="similarity">
    <text evidence="2">Belongs to the metallo-dependent hydrolases superfamily. Adenosine and AMP deaminases family.</text>
</comment>
<dbReference type="GO" id="GO:0019239">
    <property type="term" value="F:deaminase activity"/>
    <property type="evidence" value="ECO:0007669"/>
    <property type="project" value="InterPro"/>
</dbReference>
<dbReference type="PANTHER" id="PTHR43114:SF6">
    <property type="entry name" value="ADENINE DEAMINASE"/>
    <property type="match status" value="1"/>
</dbReference>
<evidence type="ECO:0000313" key="8">
    <source>
        <dbReference type="Proteomes" id="UP000280008"/>
    </source>
</evidence>
<dbReference type="Proteomes" id="UP000280008">
    <property type="component" value="Unassembled WGS sequence"/>
</dbReference>
<sequence>MEYRDYLRLVPKIELHCHIVSTIRAERLIGWANERGVELPSDDPDTLFDYDNIVDFLKVFNAAHEVFRTRDDFATLAYEGVADAVADGNLCYREYFINPDNFAHLGFSYVDVIDGLIEGLRRAEEEWGVGFGIIPAINRGFDLDTALALVESIAANPRPEVVGLGQDDLRADAHESPLDWQAAYDRAHELGIRVSAHVGELPNSQAADVIEAWNVLKLDRVDHGYHIVDDEALVAEARDRRIPFTCTPRSTKFLSGWPLDEKHPIADMLRAGLTVTLATDDQVFFRTTLREEFEHVGLGMGFGPDTIERIVLDSVEATWAQEPAKARMRRDFRRQLLSLRTALVSSSEA</sequence>
<proteinExistence type="inferred from homology"/>
<dbReference type="GO" id="GO:0016814">
    <property type="term" value="F:hydrolase activity, acting on carbon-nitrogen (but not peptide) bonds, in cyclic amidines"/>
    <property type="evidence" value="ECO:0007669"/>
    <property type="project" value="UniProtKB-ARBA"/>
</dbReference>
<dbReference type="InterPro" id="IPR001365">
    <property type="entry name" value="A_deaminase_dom"/>
</dbReference>
<comment type="caution">
    <text evidence="7">The sequence shown here is derived from an EMBL/GenBank/DDBJ whole genome shotgun (WGS) entry which is preliminary data.</text>
</comment>
<dbReference type="OrthoDB" id="105475at2"/>
<dbReference type="Gene3D" id="3.20.20.140">
    <property type="entry name" value="Metal-dependent hydrolases"/>
    <property type="match status" value="1"/>
</dbReference>
<evidence type="ECO:0000256" key="5">
    <source>
        <dbReference type="ARBA" id="ARBA00022833"/>
    </source>
</evidence>
<keyword evidence="3" id="KW-0479">Metal-binding</keyword>
<gene>
    <name evidence="7" type="ORF">C8E83_2088</name>
</gene>
<dbReference type="PANTHER" id="PTHR43114">
    <property type="entry name" value="ADENINE DEAMINASE"/>
    <property type="match status" value="1"/>
</dbReference>
<evidence type="ECO:0000259" key="6">
    <source>
        <dbReference type="Pfam" id="PF00962"/>
    </source>
</evidence>
<dbReference type="RefSeq" id="WP_121369808.1">
    <property type="nucleotide sequence ID" value="NZ_RBKS01000001.1"/>
</dbReference>